<dbReference type="InterPro" id="IPR017981">
    <property type="entry name" value="GPCR_2-like_7TM"/>
</dbReference>
<dbReference type="Pfam" id="PF00002">
    <property type="entry name" value="7tm_2"/>
    <property type="match status" value="1"/>
</dbReference>
<reference evidence="10" key="1">
    <citation type="submission" date="2023-07" db="EMBL/GenBank/DDBJ databases">
        <title>Chromosome-level Genome Assembly of Striped Snakehead (Channa striata).</title>
        <authorList>
            <person name="Liu H."/>
        </authorList>
    </citation>
    <scope>NUCLEOTIDE SEQUENCE</scope>
    <source>
        <strain evidence="10">Gz</strain>
        <tissue evidence="10">Muscle</tissue>
    </source>
</reference>
<dbReference type="EMBL" id="JAUPFM010000016">
    <property type="protein sequence ID" value="KAK2826195.1"/>
    <property type="molecule type" value="Genomic_DNA"/>
</dbReference>
<protein>
    <recommendedName>
        <fullName evidence="12">Adhesion G-protein coupled receptor G2-like</fullName>
    </recommendedName>
</protein>
<sequence length="671" mass="74044">MDRKQVGVFVVETLVFWMLCTGDNCNQKDILVVAVKKPTCEFPSGLLYEFSGNKICFGVDGNEPHGECCKKNFSCNIKITPLQTDSYNILLNKDTLSKQDIVLMRQPDQNYECTPSVLFSKPGSILNFHNCLDKDVKNIRLTLHGTSSGYDVNSCTGSTENYFNLTIGSTGVTCMTPEKQGSNLNYSIVYNITGSVSPTVAGNLMKNLSSLLGNYTTAAITIGDIKGVITKLPKTHFTSINVGFTGSDDIKMLQDDDSGPGFSYLVQIPAEASSMAVKGNGSVAGVLRFPVIHQDDPNSSFFNNKMMGIDMGAEISNLSQTINIQFTNVNKSGKIVSCVSWNGTGEKPIWITDGCRTVENDDDISCQCSHLTFFALLMSPPTTNISSSDFNSLTYITSIGCGLSMFFLAVGLFMQFLIRKGKASQATKILMNLFVAMFVLNLSFLVNGSIANLDIFSVCVATAAVMHYTMLATFSWFFIEALHIYTNLWRFDAKIQHYMMKIYIAGWATPAVVVIALLALNKYGSLDIYTNDGSSEKMCWITDSVIHQAVNIGYYAVVFIFTLIIFIVTVQQIVFFKPTTGKVKDHSSIKTNTFSILGLFLLLGITWAFAFFSHGPLLLASYYIFTILNSFQGFFLFIYYYFSSRVVAEDKGLMLSQSSTAIKNTVLSPYT</sequence>
<dbReference type="InterPro" id="IPR046338">
    <property type="entry name" value="GAIN_dom_sf"/>
</dbReference>
<evidence type="ECO:0000313" key="10">
    <source>
        <dbReference type="EMBL" id="KAK2826195.1"/>
    </source>
</evidence>
<keyword evidence="5" id="KW-1015">Disulfide bond</keyword>
<feature type="domain" description="G-protein coupled receptors family 2 profile 2" evidence="9">
    <location>
        <begin position="393"/>
        <end position="644"/>
    </location>
</feature>
<accession>A0AA88S8Z5</accession>
<dbReference type="SMART" id="SM00303">
    <property type="entry name" value="GPS"/>
    <property type="match status" value="1"/>
</dbReference>
<comment type="caution">
    <text evidence="10">The sequence shown here is derived from an EMBL/GenBank/DDBJ whole genome shotgun (WGS) entry which is preliminary data.</text>
</comment>
<evidence type="ECO:0008006" key="12">
    <source>
        <dbReference type="Google" id="ProtNLM"/>
    </source>
</evidence>
<proteinExistence type="predicted"/>
<keyword evidence="4 6" id="KW-0472">Membrane</keyword>
<evidence type="ECO:0000259" key="9">
    <source>
        <dbReference type="PROSITE" id="PS50261"/>
    </source>
</evidence>
<feature type="transmembrane region" description="Helical" evidence="6">
    <location>
        <begin position="393"/>
        <end position="417"/>
    </location>
</feature>
<dbReference type="InterPro" id="IPR000203">
    <property type="entry name" value="GPS"/>
</dbReference>
<feature type="transmembrane region" description="Helical" evidence="6">
    <location>
        <begin position="620"/>
        <end position="642"/>
    </location>
</feature>
<evidence type="ECO:0000256" key="5">
    <source>
        <dbReference type="ARBA" id="ARBA00023157"/>
    </source>
</evidence>
<keyword evidence="7" id="KW-0732">Signal</keyword>
<dbReference type="Gene3D" id="1.20.1070.10">
    <property type="entry name" value="Rhodopsin 7-helix transmembrane proteins"/>
    <property type="match status" value="1"/>
</dbReference>
<keyword evidence="2 6" id="KW-0812">Transmembrane</keyword>
<dbReference type="AlphaFoldDB" id="A0AA88S8Z5"/>
<name>A0AA88S8Z5_CHASR</name>
<dbReference type="GO" id="GO:0005886">
    <property type="term" value="C:plasma membrane"/>
    <property type="evidence" value="ECO:0007669"/>
    <property type="project" value="TreeGrafter"/>
</dbReference>
<dbReference type="PANTHER" id="PTHR12011">
    <property type="entry name" value="ADHESION G-PROTEIN COUPLED RECEPTOR"/>
    <property type="match status" value="1"/>
</dbReference>
<feature type="signal peptide" evidence="7">
    <location>
        <begin position="1"/>
        <end position="22"/>
    </location>
</feature>
<feature type="domain" description="GAIN-B" evidence="8">
    <location>
        <begin position="233"/>
        <end position="384"/>
    </location>
</feature>
<evidence type="ECO:0000313" key="11">
    <source>
        <dbReference type="Proteomes" id="UP001187415"/>
    </source>
</evidence>
<keyword evidence="3 6" id="KW-1133">Transmembrane helix</keyword>
<dbReference type="GO" id="GO:0007166">
    <property type="term" value="P:cell surface receptor signaling pathway"/>
    <property type="evidence" value="ECO:0007669"/>
    <property type="project" value="InterPro"/>
</dbReference>
<dbReference type="PRINTS" id="PR00249">
    <property type="entry name" value="GPCRSECRETIN"/>
</dbReference>
<dbReference type="GO" id="GO:0004930">
    <property type="term" value="F:G protein-coupled receptor activity"/>
    <property type="evidence" value="ECO:0007669"/>
    <property type="project" value="InterPro"/>
</dbReference>
<feature type="transmembrane region" description="Helical" evidence="6">
    <location>
        <begin position="596"/>
        <end position="614"/>
    </location>
</feature>
<keyword evidence="11" id="KW-1185">Reference proteome</keyword>
<dbReference type="PROSITE" id="PS50221">
    <property type="entry name" value="GAIN_B"/>
    <property type="match status" value="1"/>
</dbReference>
<evidence type="ECO:0000256" key="4">
    <source>
        <dbReference type="ARBA" id="ARBA00023136"/>
    </source>
</evidence>
<dbReference type="GO" id="GO:0007189">
    <property type="term" value="P:adenylate cyclase-activating G protein-coupled receptor signaling pathway"/>
    <property type="evidence" value="ECO:0007669"/>
    <property type="project" value="TreeGrafter"/>
</dbReference>
<dbReference type="Gene3D" id="2.60.220.50">
    <property type="match status" value="1"/>
</dbReference>
<comment type="subcellular location">
    <subcellularLocation>
        <location evidence="1">Membrane</location>
        <topology evidence="1">Multi-pass membrane protein</topology>
    </subcellularLocation>
</comment>
<dbReference type="PANTHER" id="PTHR12011:SF474">
    <property type="entry name" value="ADHESION G PROTEIN-COUPLED RECEPTOR G11-RELATED"/>
    <property type="match status" value="1"/>
</dbReference>
<dbReference type="Pfam" id="PF01825">
    <property type="entry name" value="GPS"/>
    <property type="match status" value="1"/>
</dbReference>
<dbReference type="PROSITE" id="PS50261">
    <property type="entry name" value="G_PROTEIN_RECEP_F2_4"/>
    <property type="match status" value="1"/>
</dbReference>
<dbReference type="Proteomes" id="UP001187415">
    <property type="component" value="Unassembled WGS sequence"/>
</dbReference>
<organism evidence="10 11">
    <name type="scientific">Channa striata</name>
    <name type="common">Snakehead murrel</name>
    <name type="synonym">Ophicephalus striatus</name>
    <dbReference type="NCBI Taxonomy" id="64152"/>
    <lineage>
        <taxon>Eukaryota</taxon>
        <taxon>Metazoa</taxon>
        <taxon>Chordata</taxon>
        <taxon>Craniata</taxon>
        <taxon>Vertebrata</taxon>
        <taxon>Euteleostomi</taxon>
        <taxon>Actinopterygii</taxon>
        <taxon>Neopterygii</taxon>
        <taxon>Teleostei</taxon>
        <taxon>Neoteleostei</taxon>
        <taxon>Acanthomorphata</taxon>
        <taxon>Anabantaria</taxon>
        <taxon>Anabantiformes</taxon>
        <taxon>Channoidei</taxon>
        <taxon>Channidae</taxon>
        <taxon>Channa</taxon>
    </lineage>
</organism>
<feature type="transmembrane region" description="Helical" evidence="6">
    <location>
        <begin position="429"/>
        <end position="449"/>
    </location>
</feature>
<dbReference type="InterPro" id="IPR057244">
    <property type="entry name" value="GAIN_B"/>
</dbReference>
<evidence type="ECO:0000256" key="1">
    <source>
        <dbReference type="ARBA" id="ARBA00004141"/>
    </source>
</evidence>
<feature type="transmembrane region" description="Helical" evidence="6">
    <location>
        <begin position="552"/>
        <end position="575"/>
    </location>
</feature>
<dbReference type="InterPro" id="IPR000832">
    <property type="entry name" value="GPCR_2_secretin-like"/>
</dbReference>
<evidence type="ECO:0000259" key="8">
    <source>
        <dbReference type="PROSITE" id="PS50221"/>
    </source>
</evidence>
<evidence type="ECO:0000256" key="2">
    <source>
        <dbReference type="ARBA" id="ARBA00022692"/>
    </source>
</evidence>
<evidence type="ECO:0000256" key="3">
    <source>
        <dbReference type="ARBA" id="ARBA00022989"/>
    </source>
</evidence>
<evidence type="ECO:0000256" key="7">
    <source>
        <dbReference type="SAM" id="SignalP"/>
    </source>
</evidence>
<feature type="transmembrane region" description="Helical" evidence="6">
    <location>
        <begin position="455"/>
        <end position="479"/>
    </location>
</feature>
<feature type="transmembrane region" description="Helical" evidence="6">
    <location>
        <begin position="500"/>
        <end position="520"/>
    </location>
</feature>
<gene>
    <name evidence="10" type="ORF">Q5P01_020409</name>
</gene>
<feature type="chain" id="PRO_5041684334" description="Adhesion G-protein coupled receptor G2-like" evidence="7">
    <location>
        <begin position="23"/>
        <end position="671"/>
    </location>
</feature>
<evidence type="ECO:0000256" key="6">
    <source>
        <dbReference type="SAM" id="Phobius"/>
    </source>
</evidence>